<evidence type="ECO:0000313" key="2">
    <source>
        <dbReference type="EMBL" id="KAF2182435.1"/>
    </source>
</evidence>
<proteinExistence type="predicted"/>
<feature type="compositionally biased region" description="Basic and acidic residues" evidence="1">
    <location>
        <begin position="1"/>
        <end position="15"/>
    </location>
</feature>
<sequence length="80" mass="9278">MCLVDENRGDRQEKIVKRRSSGEDQQENSVYKQWSYLRGQHSVTKHPRARIHPLHLRLFGLLPPPSISILFNVSLCSLPL</sequence>
<keyword evidence="3" id="KW-1185">Reference proteome</keyword>
<evidence type="ECO:0000256" key="1">
    <source>
        <dbReference type="SAM" id="MobiDB-lite"/>
    </source>
</evidence>
<dbReference type="AlphaFoldDB" id="A0A6A6DUI9"/>
<protein>
    <submittedName>
        <fullName evidence="2">Uncharacterized protein</fullName>
    </submittedName>
</protein>
<gene>
    <name evidence="2" type="ORF">K469DRAFT_233290</name>
</gene>
<accession>A0A6A6DUI9</accession>
<organism evidence="2 3">
    <name type="scientific">Zopfia rhizophila CBS 207.26</name>
    <dbReference type="NCBI Taxonomy" id="1314779"/>
    <lineage>
        <taxon>Eukaryota</taxon>
        <taxon>Fungi</taxon>
        <taxon>Dikarya</taxon>
        <taxon>Ascomycota</taxon>
        <taxon>Pezizomycotina</taxon>
        <taxon>Dothideomycetes</taxon>
        <taxon>Dothideomycetes incertae sedis</taxon>
        <taxon>Zopfiaceae</taxon>
        <taxon>Zopfia</taxon>
    </lineage>
</organism>
<dbReference type="Proteomes" id="UP000800200">
    <property type="component" value="Unassembled WGS sequence"/>
</dbReference>
<name>A0A6A6DUI9_9PEZI</name>
<dbReference type="EMBL" id="ML994648">
    <property type="protein sequence ID" value="KAF2182435.1"/>
    <property type="molecule type" value="Genomic_DNA"/>
</dbReference>
<feature type="region of interest" description="Disordered" evidence="1">
    <location>
        <begin position="1"/>
        <end position="27"/>
    </location>
</feature>
<evidence type="ECO:0000313" key="3">
    <source>
        <dbReference type="Proteomes" id="UP000800200"/>
    </source>
</evidence>
<reference evidence="2" key="1">
    <citation type="journal article" date="2020" name="Stud. Mycol.">
        <title>101 Dothideomycetes genomes: a test case for predicting lifestyles and emergence of pathogens.</title>
        <authorList>
            <person name="Haridas S."/>
            <person name="Albert R."/>
            <person name="Binder M."/>
            <person name="Bloem J."/>
            <person name="Labutti K."/>
            <person name="Salamov A."/>
            <person name="Andreopoulos B."/>
            <person name="Baker S."/>
            <person name="Barry K."/>
            <person name="Bills G."/>
            <person name="Bluhm B."/>
            <person name="Cannon C."/>
            <person name="Castanera R."/>
            <person name="Culley D."/>
            <person name="Daum C."/>
            <person name="Ezra D."/>
            <person name="Gonzalez J."/>
            <person name="Henrissat B."/>
            <person name="Kuo A."/>
            <person name="Liang C."/>
            <person name="Lipzen A."/>
            <person name="Lutzoni F."/>
            <person name="Magnuson J."/>
            <person name="Mondo S."/>
            <person name="Nolan M."/>
            <person name="Ohm R."/>
            <person name="Pangilinan J."/>
            <person name="Park H.-J."/>
            <person name="Ramirez L."/>
            <person name="Alfaro M."/>
            <person name="Sun H."/>
            <person name="Tritt A."/>
            <person name="Yoshinaga Y."/>
            <person name="Zwiers L.-H."/>
            <person name="Turgeon B."/>
            <person name="Goodwin S."/>
            <person name="Spatafora J."/>
            <person name="Crous P."/>
            <person name="Grigoriev I."/>
        </authorList>
    </citation>
    <scope>NUCLEOTIDE SEQUENCE</scope>
    <source>
        <strain evidence="2">CBS 207.26</strain>
    </source>
</reference>